<proteinExistence type="predicted"/>
<accession>A0ACC3YRK9</accession>
<organism evidence="1 2">
    <name type="scientific">Colletotrichum truncatum</name>
    <name type="common">Anthracnose fungus</name>
    <name type="synonym">Colletotrichum capsici</name>
    <dbReference type="NCBI Taxonomy" id="5467"/>
    <lineage>
        <taxon>Eukaryota</taxon>
        <taxon>Fungi</taxon>
        <taxon>Dikarya</taxon>
        <taxon>Ascomycota</taxon>
        <taxon>Pezizomycotina</taxon>
        <taxon>Sordariomycetes</taxon>
        <taxon>Hypocreomycetidae</taxon>
        <taxon>Glomerellales</taxon>
        <taxon>Glomerellaceae</taxon>
        <taxon>Colletotrichum</taxon>
        <taxon>Colletotrichum truncatum species complex</taxon>
    </lineage>
</organism>
<reference evidence="1 2" key="1">
    <citation type="journal article" date="2020" name="Phytopathology">
        <title>Genome Sequence Resources of Colletotrichum truncatum, C. plurivorum, C. musicola, and C. sojae: Four Species Pathogenic to Soybean (Glycine max).</title>
        <authorList>
            <person name="Rogerio F."/>
            <person name="Boufleur T.R."/>
            <person name="Ciampi-Guillardi M."/>
            <person name="Sukno S.A."/>
            <person name="Thon M.R."/>
            <person name="Massola Junior N.S."/>
            <person name="Baroncelli R."/>
        </authorList>
    </citation>
    <scope>NUCLEOTIDE SEQUENCE [LARGE SCALE GENOMIC DNA]</scope>
    <source>
        <strain evidence="1 2">CMES1059</strain>
    </source>
</reference>
<evidence type="ECO:0000313" key="2">
    <source>
        <dbReference type="Proteomes" id="UP000805649"/>
    </source>
</evidence>
<dbReference type="EMBL" id="VUJX02000007">
    <property type="protein sequence ID" value="KAL0934564.1"/>
    <property type="molecule type" value="Genomic_DNA"/>
</dbReference>
<keyword evidence="2" id="KW-1185">Reference proteome</keyword>
<dbReference type="Proteomes" id="UP000805649">
    <property type="component" value="Unassembled WGS sequence"/>
</dbReference>
<comment type="caution">
    <text evidence="1">The sequence shown here is derived from an EMBL/GenBank/DDBJ whole genome shotgun (WGS) entry which is preliminary data.</text>
</comment>
<gene>
    <name evidence="1" type="ORF">CTRU02_211363</name>
</gene>
<protein>
    <submittedName>
        <fullName evidence="1">Uncharacterized protein</fullName>
    </submittedName>
</protein>
<sequence>MNFSGFSHSPPTAGAASSPSRSPSSRSAFSDLSNVSPKVALAGFSALEVSPNPNGAMTSTIKSLALGGFTTPTKPSRSAAAASLTPKAKSTSKKSAPKFASLSLGPEPTQKTPKSSSKTGSPKKRVNLTSGVSIMSLSRERSTSPRKTPSPRKLTLAEDASFLSANASTPKRVYDLSPSKSSPTKSSFRTTKTPSPKKVSFADEASFLSASGSTPKSPIGLSPKASPAQPEVSEFSVMSVTSPAASQVSRDLSPVSHTSRPEEEEQTESVPETPSKILAVEDEDDNNSVVDSPSKVIEPYVALQSPSKASEASSMFQSPSKLDVSMHDVTWMSDYNGAYTSPFPTYTFATAELTDAAKSLTGPFQPELFEQADYTCALAAPRFSTSVLQQKQVRNARRKKQQQRSKRQEIQSIEVQKAITHQVSESLLLDELEAAPQFRVIAARGKLSYAICTRKKQRVSEETNDDDAVWYEGEDDGIALLIEARRVVRNELFHVPMGPTVQEMRHQYHADVQKYGAVLRPTHGKRNYNGEPKRAYNNDLLTHSIMQPLLSFPMPDLTFEFVLQHAISESDKAHGRPRQRTRNVRQPIAIYGEPEVSNIEEEDEPQSPTPALPRLPSTATHQSNASRKLRLDQGAINLRAKLAALASIPEPISPVAAEPLSSPIGPGFTFECPSFVSTPGNTRTIHDITEDAEPAEEDAQDPDNVPELVASPMVVFKNRTPGATSEAPFKRRRSLPAARRLSFSGPLRRASLPLATGSDQLSLVQDLEEDPASESLAIAPTPMVELPAVHNPLEVDLASLAETQASPAPAEGASSIGSSSPASVVVDVRENPDIFGSSQDRPGSPIQALASLTRVFEETKEMQDGKVVVSRENGRLIVRFKVSDEHAALFAAESAPASPVVPAEAIEDNESAPISPVVLPASPSLAPVIPALLGLSENDVVVETAEEEEEEEEEEENDDEDKVDEEEEVMQVPTLDLPEDDSDLAMLRSFVSRHAASRAARAAETTEPAALSPLPTAPIRLAATPERLRQPQGIWADTPNFTPSSADRSRRLASPAVSSAARQPLGALDTNSPSPRKVKRKSEEIEEQGASPEKQSAKKPRKAKAEKENNVGKPEKEEKPMKEKDEDKSKDVVPESSSGPAAGVRTRAQRAAERGEAPPATKIPMRHQVYAKVRNGEKDVATVTRQNTRANKGGALSVDEVLAQLKDGAPAGIETRAAAAARKDGKTVQWAEQLARSQSEEPPVYSRSPSPLSPAEEKEVGKVTKARKAASTPKKAASSAAATKTAGTKAAAAAATKSTTKAKTATPSKLRQPRASAAAAGPKTEGAKVAKKVTPATKKELGLSANGTPAPAKRSRRIAEKK</sequence>
<evidence type="ECO:0000313" key="1">
    <source>
        <dbReference type="EMBL" id="KAL0934564.1"/>
    </source>
</evidence>
<name>A0ACC3YRK9_COLTU</name>